<evidence type="ECO:0000313" key="4">
    <source>
        <dbReference type="EMBL" id="KAL2057821.1"/>
    </source>
</evidence>
<comment type="similarity">
    <text evidence="1 3">Belongs to the citrate synthase family.</text>
</comment>
<comment type="caution">
    <text evidence="4">The sequence shown here is derived from an EMBL/GenBank/DDBJ whole genome shotgun (WGS) entry which is preliminary data.</text>
</comment>
<gene>
    <name evidence="4" type="ORF">ABVK25_002205</name>
</gene>
<keyword evidence="2 3" id="KW-0808">Transferase</keyword>
<dbReference type="Gene3D" id="1.10.580.10">
    <property type="entry name" value="Citrate Synthase, domain 1"/>
    <property type="match status" value="1"/>
</dbReference>
<dbReference type="PANTHER" id="PTHR11739:SF4">
    <property type="entry name" value="CITRATE SYNTHASE, PEROXISOMAL"/>
    <property type="match status" value="1"/>
</dbReference>
<dbReference type="SUPFAM" id="SSF48256">
    <property type="entry name" value="Citrate synthase"/>
    <property type="match status" value="1"/>
</dbReference>
<dbReference type="PROSITE" id="PS00480">
    <property type="entry name" value="CITRATE_SYNTHASE"/>
    <property type="match status" value="1"/>
</dbReference>
<evidence type="ECO:0000256" key="2">
    <source>
        <dbReference type="ARBA" id="ARBA00022679"/>
    </source>
</evidence>
<accession>A0ABR4BJ20</accession>
<evidence type="ECO:0000256" key="3">
    <source>
        <dbReference type="RuleBase" id="RU000441"/>
    </source>
</evidence>
<dbReference type="InterPro" id="IPR016142">
    <property type="entry name" value="Citrate_synth-like_lrg_a-sub"/>
</dbReference>
<dbReference type="EMBL" id="JBHFEH010000004">
    <property type="protein sequence ID" value="KAL2057821.1"/>
    <property type="molecule type" value="Genomic_DNA"/>
</dbReference>
<name>A0ABR4BJ20_9LECA</name>
<organism evidence="4 5">
    <name type="scientific">Lepraria finkii</name>
    <dbReference type="NCBI Taxonomy" id="1340010"/>
    <lineage>
        <taxon>Eukaryota</taxon>
        <taxon>Fungi</taxon>
        <taxon>Dikarya</taxon>
        <taxon>Ascomycota</taxon>
        <taxon>Pezizomycotina</taxon>
        <taxon>Lecanoromycetes</taxon>
        <taxon>OSLEUM clade</taxon>
        <taxon>Lecanoromycetidae</taxon>
        <taxon>Lecanorales</taxon>
        <taxon>Lecanorineae</taxon>
        <taxon>Stereocaulaceae</taxon>
        <taxon>Lepraria</taxon>
    </lineage>
</organism>
<dbReference type="Proteomes" id="UP001590951">
    <property type="component" value="Unassembled WGS sequence"/>
</dbReference>
<reference evidence="4 5" key="1">
    <citation type="submission" date="2024-09" db="EMBL/GenBank/DDBJ databases">
        <title>Rethinking Asexuality: The Enigmatic Case of Functional Sexual Genes in Lepraria (Stereocaulaceae).</title>
        <authorList>
            <person name="Doellman M."/>
            <person name="Sun Y."/>
            <person name="Barcenas-Pena A."/>
            <person name="Lumbsch H.T."/>
            <person name="Grewe F."/>
        </authorList>
    </citation>
    <scope>NUCLEOTIDE SEQUENCE [LARGE SCALE GENOMIC DNA]</scope>
    <source>
        <strain evidence="4 5">Grewe 0041</strain>
    </source>
</reference>
<proteinExistence type="inferred from homology"/>
<dbReference type="PANTHER" id="PTHR11739">
    <property type="entry name" value="CITRATE SYNTHASE"/>
    <property type="match status" value="1"/>
</dbReference>
<sequence>MLFEPKPALLIKDLRTNQNYTVPIQGNSYIDATSFSNIKENNGSGIFIYDEGSRNIACTKSCVSHLNAETGSLQYRQYAIEDLFGKFKFAENMSLLAFGSVPNEEQKSCLERGLARSMLEHLDALHCIRSFPREAPMMTMIMGGVSACAALKPHLIPVLEDRDVYGNGSPIDEHVIRTLSALAVVVCGCYCHIHSVEFREPRLDFGFVENMLYIMSLSSDTSKMPDAEQVRRLEMLLMLHSEHGTCNATVAFLHTASTRADPLSCLLAGLAAIYGPLHGGSNMVTYHQLQKIGSVKNVPGIIQDVKNHKRRLYGFGHRIYRAVDPRATLLKNFLQSRALEGHNADPLLEVALELEHVVNIDPFFTTRKLKANTDLYTVLAYKAIGIPEELVFPFICISRTQGFLAHWRELMARSPTPWRPQQIYTGAGTASSNRSKL</sequence>
<dbReference type="Gene3D" id="1.10.230.10">
    <property type="entry name" value="Cytochrome P450-Terp, domain 2"/>
    <property type="match status" value="1"/>
</dbReference>
<dbReference type="InterPro" id="IPR016143">
    <property type="entry name" value="Citrate_synth-like_sm_a-sub"/>
</dbReference>
<dbReference type="InterPro" id="IPR002020">
    <property type="entry name" value="Citrate_synthase"/>
</dbReference>
<dbReference type="Pfam" id="PF00285">
    <property type="entry name" value="Citrate_synt"/>
    <property type="match status" value="1"/>
</dbReference>
<protein>
    <recommendedName>
        <fullName evidence="3">Citrate synthase</fullName>
    </recommendedName>
</protein>
<evidence type="ECO:0000256" key="1">
    <source>
        <dbReference type="ARBA" id="ARBA00010566"/>
    </source>
</evidence>
<evidence type="ECO:0000313" key="5">
    <source>
        <dbReference type="Proteomes" id="UP001590951"/>
    </source>
</evidence>
<dbReference type="PRINTS" id="PR00143">
    <property type="entry name" value="CITRTSNTHASE"/>
</dbReference>
<dbReference type="InterPro" id="IPR036969">
    <property type="entry name" value="Citrate_synthase_sf"/>
</dbReference>
<dbReference type="InterPro" id="IPR019810">
    <property type="entry name" value="Citrate_synthase_AS"/>
</dbReference>
<keyword evidence="5" id="KW-1185">Reference proteome</keyword>